<feature type="compositionally biased region" description="Low complexity" evidence="1">
    <location>
        <begin position="1405"/>
        <end position="1421"/>
    </location>
</feature>
<evidence type="ECO:0008006" key="4">
    <source>
        <dbReference type="Google" id="ProtNLM"/>
    </source>
</evidence>
<evidence type="ECO:0000313" key="3">
    <source>
        <dbReference type="Proteomes" id="UP000295781"/>
    </source>
</evidence>
<evidence type="ECO:0000256" key="1">
    <source>
        <dbReference type="SAM" id="MobiDB-lite"/>
    </source>
</evidence>
<protein>
    <recommendedName>
        <fullName evidence="4">ATP-binding protein</fullName>
    </recommendedName>
</protein>
<feature type="region of interest" description="Disordered" evidence="1">
    <location>
        <begin position="1308"/>
        <end position="1340"/>
    </location>
</feature>
<gene>
    <name evidence="2" type="ORF">SOCEGT47_043010</name>
</gene>
<feature type="region of interest" description="Disordered" evidence="1">
    <location>
        <begin position="1354"/>
        <end position="1421"/>
    </location>
</feature>
<reference evidence="2 3" key="1">
    <citation type="submission" date="2015-09" db="EMBL/GenBank/DDBJ databases">
        <title>Sorangium comparison.</title>
        <authorList>
            <person name="Zaburannyi N."/>
            <person name="Bunk B."/>
            <person name="Overmann J."/>
            <person name="Mueller R."/>
        </authorList>
    </citation>
    <scope>NUCLEOTIDE SEQUENCE [LARGE SCALE GENOMIC DNA]</scope>
    <source>
        <strain evidence="2 3">So ceGT47</strain>
    </source>
</reference>
<dbReference type="InterPro" id="IPR027417">
    <property type="entry name" value="P-loop_NTPase"/>
</dbReference>
<accession>A0A4P2Q3P4</accession>
<dbReference type="EMBL" id="CP012670">
    <property type="protein sequence ID" value="AUX23771.1"/>
    <property type="molecule type" value="Genomic_DNA"/>
</dbReference>
<dbReference type="Proteomes" id="UP000295781">
    <property type="component" value="Chromosome"/>
</dbReference>
<sequence>MSSLSTLQPLGQDDLYAFLAERVRPRLLDALEAAGPGQRLRVTTLPEPVMESVCVSLQGDPRWEARVLCAGDVDAEWKASATKLIELRNVLDRPLLVFLPPSRRTAAEDSLDIATFTELSLATIAEDLLVALFDELPEPLRKAVRDELLYLRAERLIANADEEVEYLLTMRKNGCTPAAAGGALHIFGLLPDFQLFERGNPRYWLTRNVNVCARLGDVTQPLQTRLRRLPVKPNTVQNPLFAFLRARHSDDIRAWAREIACDPAHRRLALDQWEFTDDGEAEDLRILLDPLGLPRQTEDNVLGAAQMPVLNVGDKSKDVLKVAFRSIPSPSQVPAWKTWRVQILSVAEGQVSVAWESNSYPKPVQGRLATIRRSIKAKDLQGLEEGTYYLKVDAYDAEGAQLTRPRRVDESDPNSRAENESEQFLVVRDTVDIEEPDVRAVFVTSLLEAWTLVAAKSLGAKQREAVPERAAIRGAWDVAVGAPPRGDVRFELSGSAFAGYTIVVPAVLRRLELALLDHPDHLGRHEISFVDLRKLEDVEIKRHEVGGLGTSPEVIAFLEARRQVFRAIREHHFDATAKLEDNRSERSGLVETVDLAPHGELIERYAERYIALVEAAARPDLDPAIAAAMRAALALLDVVDLRWRSSPGDAGRAQVVAPVHPLRLLWHLGHTRMCHEAVGAWEDGSRHAPAWRAFLDQLRRDLYPMNLPMVLFNKRGRAFVEHAPLTPFWPLYLPDRVEEGVPIDAMAARDRVLRAMGIRDRTITVTTVDPSEIAGRLFDYIEQHPYVEQLCLNVFNPGDGRLIADVLRAVESMRVKSLGSDAPSLRYAIHLFGSSAHADAAADGLESLLDPERQVGEDDEFTLASSNHLLPKLVFARNSVAEFLSRSERYTAHVSLLLEQFAVLGRVGRIETLRRGSFVAGLVQEPETQAEPIGPHFGWVKGLRPLTRREPTRDEERMRAAVGAAQRVQASFALGKAATEDEAPVVALQLTPMDQALLKQVHEISDWVLTVDRSLGLDYFDSPSSAREAGYLLDFTPEYLQEDRQRLLLTTRSTLELESLIQPALAQYGLELCEDDVVVVLEALRSLSGHLALRLETGHAHAAEVVGLLLARWLLERTKLLEERLVVPLDAHRGWFADDARSDDGSTSRQRADLLLVGFTEPRTIRLDVVEVKLREELSGSARSQLYAEMRRQTQNTAERLRDRFALDLYPEPRADALLRAKELSGALSFYARRAQRYALLSEKQANAALAFLEHLDDGYELDLRTMGVIFEHRGQGVHDDEDEPGFRVARLGGDKAKQLLEHAVEQFARRSQRSSERRGRARASQPPPPASPAESEPPMDAELESFRSALSTRPLRAASAPPIPYAGRAAGDGRPVHARENVDPNLDRADRPPQPHTASPAEHAPGPTTATSTPAAPEAAGATAITAISPADAAAARSAAQEAERLPGADVLLGATAMTAQYGILGKSGSQRVGLDLMGCNTVSLFGVQGFGKSYTLGAIAEMASAKLPGINSLPSPLATVIFHYHKSDAYEPEFTTAISPNQKQSEVDRLLRDYGARPTGLDDVLLLAPEAKVEQRRKEYPGITVEPIKFSSSELKNDGWKFLLGAYGNDALYLRQLNAILRRHREVLTLEKLREELRDADLSKAALRLAEDRLKLAEPYIDDARSLGDLLRPGRTVIIDLRDEWIEKDEALELFVVMMRIFAAQKLDGRDFNKLLVFDEAHKYISESELVAQVVETIREMRHHATSIVIASQDPLSVPRVVVELSTVLVLHRMTSPQWLKHLKTAITSLEGVNESHLSSLAPGEALVWAQRSTDKRFSQRPQKITIRPRVTQHGGGTKTAVAGATVR</sequence>
<dbReference type="PANTHER" id="PTHR42957">
    <property type="entry name" value="HELICASE MJ1565-RELATED"/>
    <property type="match status" value="1"/>
</dbReference>
<dbReference type="OrthoDB" id="9816422at2"/>
<organism evidence="2 3">
    <name type="scientific">Sorangium cellulosum</name>
    <name type="common">Polyangium cellulosum</name>
    <dbReference type="NCBI Taxonomy" id="56"/>
    <lineage>
        <taxon>Bacteria</taxon>
        <taxon>Pseudomonadati</taxon>
        <taxon>Myxococcota</taxon>
        <taxon>Polyangia</taxon>
        <taxon>Polyangiales</taxon>
        <taxon>Polyangiaceae</taxon>
        <taxon>Sorangium</taxon>
    </lineage>
</organism>
<dbReference type="RefSeq" id="WP_129349189.1">
    <property type="nucleotide sequence ID" value="NZ_CP012670.1"/>
</dbReference>
<feature type="compositionally biased region" description="Basic and acidic residues" evidence="1">
    <location>
        <begin position="1375"/>
        <end position="1394"/>
    </location>
</feature>
<proteinExistence type="predicted"/>
<name>A0A4P2Q3P4_SORCE</name>
<dbReference type="SUPFAM" id="SSF52540">
    <property type="entry name" value="P-loop containing nucleoside triphosphate hydrolases"/>
    <property type="match status" value="1"/>
</dbReference>
<dbReference type="Gene3D" id="3.40.50.300">
    <property type="entry name" value="P-loop containing nucleotide triphosphate hydrolases"/>
    <property type="match status" value="1"/>
</dbReference>
<feature type="compositionally biased region" description="Basic and acidic residues" evidence="1">
    <location>
        <begin position="1308"/>
        <end position="1319"/>
    </location>
</feature>
<dbReference type="InterPro" id="IPR008571">
    <property type="entry name" value="HerA-like"/>
</dbReference>
<dbReference type="PANTHER" id="PTHR42957:SF2">
    <property type="entry name" value="HELICASE HERA CENTRAL DOMAIN-CONTAINING PROTEIN"/>
    <property type="match status" value="1"/>
</dbReference>
<evidence type="ECO:0000313" key="2">
    <source>
        <dbReference type="EMBL" id="AUX23771.1"/>
    </source>
</evidence>